<dbReference type="Gene3D" id="3.40.30.10">
    <property type="entry name" value="Glutaredoxin"/>
    <property type="match status" value="1"/>
</dbReference>
<dbReference type="InterPro" id="IPR001853">
    <property type="entry name" value="DSBA-like_thioredoxin_dom"/>
</dbReference>
<dbReference type="OrthoDB" id="9799122at2"/>
<dbReference type="PANTHER" id="PTHR13887">
    <property type="entry name" value="GLUTATHIONE S-TRANSFERASE KAPPA"/>
    <property type="match status" value="1"/>
</dbReference>
<dbReference type="Pfam" id="PF01323">
    <property type="entry name" value="DSBA"/>
    <property type="match status" value="1"/>
</dbReference>
<dbReference type="EMBL" id="SDMQ01000017">
    <property type="protein sequence ID" value="TBT82811.1"/>
    <property type="molecule type" value="Genomic_DNA"/>
</dbReference>
<evidence type="ECO:0000313" key="2">
    <source>
        <dbReference type="EMBL" id="TBT82811.1"/>
    </source>
</evidence>
<evidence type="ECO:0000313" key="3">
    <source>
        <dbReference type="Proteomes" id="UP000292373"/>
    </source>
</evidence>
<accession>A0A4Q9KCI7</accession>
<organism evidence="2 3">
    <name type="scientific">Propioniciclava sinopodophylli</name>
    <dbReference type="NCBI Taxonomy" id="1837344"/>
    <lineage>
        <taxon>Bacteria</taxon>
        <taxon>Bacillati</taxon>
        <taxon>Actinomycetota</taxon>
        <taxon>Actinomycetes</taxon>
        <taxon>Propionibacteriales</taxon>
        <taxon>Propionibacteriaceae</taxon>
        <taxon>Propioniciclava</taxon>
    </lineage>
</organism>
<feature type="domain" description="DSBA-like thioredoxin" evidence="1">
    <location>
        <begin position="3"/>
        <end position="209"/>
    </location>
</feature>
<dbReference type="AlphaFoldDB" id="A0A4Q9KCI7"/>
<dbReference type="RefSeq" id="WP_131169853.1">
    <property type="nucleotide sequence ID" value="NZ_SDMQ01000017.1"/>
</dbReference>
<dbReference type="CDD" id="cd03024">
    <property type="entry name" value="DsbA_FrnE"/>
    <property type="match status" value="1"/>
</dbReference>
<dbReference type="PANTHER" id="PTHR13887:SF41">
    <property type="entry name" value="THIOREDOXIN SUPERFAMILY PROTEIN"/>
    <property type="match status" value="1"/>
</dbReference>
<gene>
    <name evidence="2" type="ORF">ET989_13470</name>
</gene>
<reference evidence="2 3" key="1">
    <citation type="submission" date="2019-01" db="EMBL/GenBank/DDBJ databases">
        <title>Lactibacter flavus gen. nov., sp. nov., a novel bacterium of the family Propionibacteriaceae isolated from raw milk and dairy products.</title>
        <authorList>
            <person name="Huptas C."/>
            <person name="Wenning M."/>
            <person name="Breitenwieser F."/>
            <person name="Doll E."/>
            <person name="Von Neubeck M."/>
            <person name="Busse H.-J."/>
            <person name="Scherer S."/>
        </authorList>
    </citation>
    <scope>NUCLEOTIDE SEQUENCE [LARGE SCALE GENOMIC DNA]</scope>
    <source>
        <strain evidence="2 3">KCTC 33808</strain>
    </source>
</reference>
<dbReference type="Proteomes" id="UP000292373">
    <property type="component" value="Unassembled WGS sequence"/>
</dbReference>
<dbReference type="GO" id="GO:0016491">
    <property type="term" value="F:oxidoreductase activity"/>
    <property type="evidence" value="ECO:0007669"/>
    <property type="project" value="InterPro"/>
</dbReference>
<comment type="caution">
    <text evidence="2">The sequence shown here is derived from an EMBL/GenBank/DDBJ whole genome shotgun (WGS) entry which is preliminary data.</text>
</comment>
<proteinExistence type="predicted"/>
<dbReference type="SUPFAM" id="SSF52833">
    <property type="entry name" value="Thioredoxin-like"/>
    <property type="match status" value="1"/>
</dbReference>
<protein>
    <submittedName>
        <fullName evidence="2">DsbA family oxidoreductase</fullName>
    </submittedName>
</protein>
<evidence type="ECO:0000259" key="1">
    <source>
        <dbReference type="Pfam" id="PF01323"/>
    </source>
</evidence>
<name>A0A4Q9KCI7_9ACTN</name>
<keyword evidence="3" id="KW-1185">Reference proteome</keyword>
<dbReference type="InterPro" id="IPR036249">
    <property type="entry name" value="Thioredoxin-like_sf"/>
</dbReference>
<sequence length="244" mass="26258">MKIDIWSDIACPWCYIGLTRFDRALAAFEHRDGVEVTLHSFQLDPTLPDAYDGTETQYLAQRKGLPEASVKEMFGHVSAAAASEGLTMDFDTLQVANSRKAHRLLHAAQQADPTGRLAHDLKLGLFRAHFTDGESVSDADVLVRLATEAGLDAGAARTALDDEGFEARVAADVDAARKLGISGVPFFVLHEKYGISGAQPLEVFTQALAQVWDEVHPEPAFKTLTIPGLRQDATGPACGPDGCA</sequence>